<feature type="transmembrane region" description="Helical" evidence="1">
    <location>
        <begin position="131"/>
        <end position="156"/>
    </location>
</feature>
<feature type="transmembrane region" description="Helical" evidence="1">
    <location>
        <begin position="96"/>
        <end position="119"/>
    </location>
</feature>
<keyword evidence="3" id="KW-1185">Reference proteome</keyword>
<reference evidence="2" key="1">
    <citation type="journal article" date="2021" name="Nat. Commun.">
        <title>Genetic determinants of endophytism in the Arabidopsis root mycobiome.</title>
        <authorList>
            <person name="Mesny F."/>
            <person name="Miyauchi S."/>
            <person name="Thiergart T."/>
            <person name="Pickel B."/>
            <person name="Atanasova L."/>
            <person name="Karlsson M."/>
            <person name="Huettel B."/>
            <person name="Barry K.W."/>
            <person name="Haridas S."/>
            <person name="Chen C."/>
            <person name="Bauer D."/>
            <person name="Andreopoulos W."/>
            <person name="Pangilinan J."/>
            <person name="LaButti K."/>
            <person name="Riley R."/>
            <person name="Lipzen A."/>
            <person name="Clum A."/>
            <person name="Drula E."/>
            <person name="Henrissat B."/>
            <person name="Kohler A."/>
            <person name="Grigoriev I.V."/>
            <person name="Martin F.M."/>
            <person name="Hacquard S."/>
        </authorList>
    </citation>
    <scope>NUCLEOTIDE SEQUENCE</scope>
    <source>
        <strain evidence="2">MPI-CAGE-AT-0147</strain>
    </source>
</reference>
<dbReference type="AlphaFoldDB" id="A0A9P9J8P5"/>
<accession>A0A9P9J8P5</accession>
<evidence type="ECO:0000313" key="3">
    <source>
        <dbReference type="Proteomes" id="UP000738349"/>
    </source>
</evidence>
<gene>
    <name evidence="2" type="ORF">EDB81DRAFT_757004</name>
</gene>
<proteinExistence type="predicted"/>
<evidence type="ECO:0000313" key="2">
    <source>
        <dbReference type="EMBL" id="KAH7156557.1"/>
    </source>
</evidence>
<protein>
    <submittedName>
        <fullName evidence="2">Uncharacterized protein</fullName>
    </submittedName>
</protein>
<dbReference type="Proteomes" id="UP000738349">
    <property type="component" value="Unassembled WGS sequence"/>
</dbReference>
<comment type="caution">
    <text evidence="2">The sequence shown here is derived from an EMBL/GenBank/DDBJ whole genome shotgun (WGS) entry which is preliminary data.</text>
</comment>
<keyword evidence="1" id="KW-0472">Membrane</keyword>
<sequence>MLQFRTIIHRVRPLQLTPLPASFPLPASLSRTVRGSLQKSHQQQPRRCYALPAPKQPSRVEEELQRLARAAKKDGKAFAFPERLIIYHAGTGRTTFLAMVKVTTLFMGAFFCLVIAPAYIKDEKPALETAGIALCGIIPFIVVTYITAPFVTHMYLHLPAHARASQSTLELFLRSMPLSTQLTFTTMSSIAKPRYSSLLAGELTPTSRRFGLVNLVRNTDADNAKRSWYMFRAVGKFYVQEKGPVRKVRYEKKKKDQVDAWIWDAIKENLDKRALRN</sequence>
<evidence type="ECO:0000256" key="1">
    <source>
        <dbReference type="SAM" id="Phobius"/>
    </source>
</evidence>
<keyword evidence="1" id="KW-0812">Transmembrane</keyword>
<name>A0A9P9J8P5_9HYPO</name>
<dbReference type="EMBL" id="JAGMUV010000005">
    <property type="protein sequence ID" value="KAH7156557.1"/>
    <property type="molecule type" value="Genomic_DNA"/>
</dbReference>
<organism evidence="2 3">
    <name type="scientific">Dactylonectria macrodidyma</name>
    <dbReference type="NCBI Taxonomy" id="307937"/>
    <lineage>
        <taxon>Eukaryota</taxon>
        <taxon>Fungi</taxon>
        <taxon>Dikarya</taxon>
        <taxon>Ascomycota</taxon>
        <taxon>Pezizomycotina</taxon>
        <taxon>Sordariomycetes</taxon>
        <taxon>Hypocreomycetidae</taxon>
        <taxon>Hypocreales</taxon>
        <taxon>Nectriaceae</taxon>
        <taxon>Dactylonectria</taxon>
    </lineage>
</organism>
<keyword evidence="1" id="KW-1133">Transmembrane helix</keyword>
<dbReference type="OrthoDB" id="2386090at2759"/>